<evidence type="ECO:0000256" key="1">
    <source>
        <dbReference type="ARBA" id="ARBA00022676"/>
    </source>
</evidence>
<evidence type="ECO:0000256" key="2">
    <source>
        <dbReference type="ARBA" id="ARBA00022679"/>
    </source>
</evidence>
<gene>
    <name evidence="3" type="ORF">IAA81_10645</name>
</gene>
<dbReference type="GO" id="GO:0008107">
    <property type="term" value="F:galactoside 2-alpha-L-fucosyltransferase activity"/>
    <property type="evidence" value="ECO:0007669"/>
    <property type="project" value="InterPro"/>
</dbReference>
<dbReference type="PANTHER" id="PTHR11927:SF9">
    <property type="entry name" value="L-FUCOSYLTRANSFERASE"/>
    <property type="match status" value="1"/>
</dbReference>
<evidence type="ECO:0000313" key="4">
    <source>
        <dbReference type="Proteomes" id="UP000823638"/>
    </source>
</evidence>
<dbReference type="GO" id="GO:0005975">
    <property type="term" value="P:carbohydrate metabolic process"/>
    <property type="evidence" value="ECO:0007669"/>
    <property type="project" value="InterPro"/>
</dbReference>
<evidence type="ECO:0000313" key="3">
    <source>
        <dbReference type="EMBL" id="MBO8458662.1"/>
    </source>
</evidence>
<dbReference type="EMBL" id="JADIMM010000117">
    <property type="protein sequence ID" value="MBO8458662.1"/>
    <property type="molecule type" value="Genomic_DNA"/>
</dbReference>
<proteinExistence type="predicted"/>
<name>A0A9D9HR12_9SPIR</name>
<reference evidence="3" key="2">
    <citation type="journal article" date="2021" name="PeerJ">
        <title>Extensive microbial diversity within the chicken gut microbiome revealed by metagenomics and culture.</title>
        <authorList>
            <person name="Gilroy R."/>
            <person name="Ravi A."/>
            <person name="Getino M."/>
            <person name="Pursley I."/>
            <person name="Horton D.L."/>
            <person name="Alikhan N.F."/>
            <person name="Baker D."/>
            <person name="Gharbi K."/>
            <person name="Hall N."/>
            <person name="Watson M."/>
            <person name="Adriaenssens E.M."/>
            <person name="Foster-Nyarko E."/>
            <person name="Jarju S."/>
            <person name="Secka A."/>
            <person name="Antonio M."/>
            <person name="Oren A."/>
            <person name="Chaudhuri R.R."/>
            <person name="La Ragione R."/>
            <person name="Hildebrand F."/>
            <person name="Pallen M.J."/>
        </authorList>
    </citation>
    <scope>NUCLEOTIDE SEQUENCE</scope>
    <source>
        <strain evidence="3">10532</strain>
    </source>
</reference>
<keyword evidence="1" id="KW-0328">Glycosyltransferase</keyword>
<accession>A0A9D9HR12</accession>
<dbReference type="AlphaFoldDB" id="A0A9D9HR12"/>
<reference evidence="3" key="1">
    <citation type="submission" date="2020-10" db="EMBL/GenBank/DDBJ databases">
        <authorList>
            <person name="Gilroy R."/>
        </authorList>
    </citation>
    <scope>NUCLEOTIDE SEQUENCE</scope>
    <source>
        <strain evidence="3">10532</strain>
    </source>
</reference>
<dbReference type="Pfam" id="PF01531">
    <property type="entry name" value="Glyco_transf_11"/>
    <property type="match status" value="1"/>
</dbReference>
<dbReference type="InterPro" id="IPR002516">
    <property type="entry name" value="Glyco_trans_11"/>
</dbReference>
<keyword evidence="2" id="KW-0808">Transferase</keyword>
<dbReference type="GO" id="GO:0016020">
    <property type="term" value="C:membrane"/>
    <property type="evidence" value="ECO:0007669"/>
    <property type="project" value="InterPro"/>
</dbReference>
<dbReference type="CDD" id="cd11301">
    <property type="entry name" value="Fut1_Fut2_like"/>
    <property type="match status" value="1"/>
</dbReference>
<protein>
    <submittedName>
        <fullName evidence="3">Alpha-1,2-fucosyltransferase</fullName>
    </submittedName>
</protein>
<dbReference type="Proteomes" id="UP000823638">
    <property type="component" value="Unassembled WGS sequence"/>
</dbReference>
<sequence length="293" mass="34891">MKIVKIYGGLGNQMFQYAFAKNLEKLTGDNVFIDTEWGNKNTIHNGYELDKLFPVNMKKAKNEDIERLSTQPDSLKDKIRKKYFTKKTHYIDKVFRYNPELYRLKGDIYFEGYWQSEKFFFESRNEIKQTFSFPEISGTENKELINIIDGKTAAIHVRRGDYLKEKYLFVCDKNYYKNSIDILINKYGITKLIIFSNDIVWCRENLNKRELETIYCTWNSGADSWKDMALISLCPYIIISNSSFSWWAAYLNKNPGKKILCPEIWAIKNNNPFSYYKFDYKDVIQEDWEKVKL</sequence>
<organism evidence="3 4">
    <name type="scientific">Candidatus Gallitreponema excrementavium</name>
    <dbReference type="NCBI Taxonomy" id="2840840"/>
    <lineage>
        <taxon>Bacteria</taxon>
        <taxon>Pseudomonadati</taxon>
        <taxon>Spirochaetota</taxon>
        <taxon>Spirochaetia</taxon>
        <taxon>Spirochaetales</taxon>
        <taxon>Candidatus Gallitreponema</taxon>
    </lineage>
</organism>
<dbReference type="PANTHER" id="PTHR11927">
    <property type="entry name" value="GALACTOSIDE 2-L-FUCOSYLTRANSFERASE"/>
    <property type="match status" value="1"/>
</dbReference>
<comment type="caution">
    <text evidence="3">The sequence shown here is derived from an EMBL/GenBank/DDBJ whole genome shotgun (WGS) entry which is preliminary data.</text>
</comment>